<keyword evidence="3" id="KW-0813">Transport</keyword>
<evidence type="ECO:0000313" key="12">
    <source>
        <dbReference type="EMBL" id="SDM53153.1"/>
    </source>
</evidence>
<dbReference type="PANTHER" id="PTHR33446">
    <property type="entry name" value="PROTEIN TONB-RELATED"/>
    <property type="match status" value="1"/>
</dbReference>
<evidence type="ECO:0000256" key="10">
    <source>
        <dbReference type="SAM" id="MobiDB-lite"/>
    </source>
</evidence>
<keyword evidence="7" id="KW-0653">Protein transport</keyword>
<dbReference type="InterPro" id="IPR006260">
    <property type="entry name" value="TonB/TolA_C"/>
</dbReference>
<evidence type="ECO:0000256" key="1">
    <source>
        <dbReference type="ARBA" id="ARBA00004383"/>
    </source>
</evidence>
<dbReference type="STRING" id="146817.SAMN04488502_105143"/>
<organism evidence="12 13">
    <name type="scientific">Dendrosporobacter quercicolus</name>
    <dbReference type="NCBI Taxonomy" id="146817"/>
    <lineage>
        <taxon>Bacteria</taxon>
        <taxon>Bacillati</taxon>
        <taxon>Bacillota</taxon>
        <taxon>Negativicutes</taxon>
        <taxon>Selenomonadales</taxon>
        <taxon>Sporomusaceae</taxon>
        <taxon>Dendrosporobacter</taxon>
    </lineage>
</organism>
<feature type="region of interest" description="Disordered" evidence="10">
    <location>
        <begin position="104"/>
        <end position="167"/>
    </location>
</feature>
<keyword evidence="13" id="KW-1185">Reference proteome</keyword>
<dbReference type="NCBIfam" id="TIGR01352">
    <property type="entry name" value="tonB_Cterm"/>
    <property type="match status" value="1"/>
</dbReference>
<keyword evidence="5" id="KW-0997">Cell inner membrane</keyword>
<dbReference type="Pfam" id="PF03544">
    <property type="entry name" value="TonB_C"/>
    <property type="match status" value="1"/>
</dbReference>
<gene>
    <name evidence="12" type="ORF">SAMN04488502_105143</name>
</gene>
<feature type="compositionally biased region" description="Pro residues" evidence="10">
    <location>
        <begin position="109"/>
        <end position="119"/>
    </location>
</feature>
<dbReference type="Gene3D" id="3.30.1150.10">
    <property type="match status" value="1"/>
</dbReference>
<evidence type="ECO:0000256" key="2">
    <source>
        <dbReference type="ARBA" id="ARBA00006555"/>
    </source>
</evidence>
<evidence type="ECO:0000256" key="6">
    <source>
        <dbReference type="ARBA" id="ARBA00022692"/>
    </source>
</evidence>
<feature type="domain" description="TonB C-terminal" evidence="11">
    <location>
        <begin position="144"/>
        <end position="238"/>
    </location>
</feature>
<feature type="compositionally biased region" description="Pro residues" evidence="10">
    <location>
        <begin position="60"/>
        <end position="91"/>
    </location>
</feature>
<keyword evidence="6" id="KW-0812">Transmembrane</keyword>
<comment type="subcellular location">
    <subcellularLocation>
        <location evidence="1">Cell inner membrane</location>
        <topology evidence="1">Single-pass membrane protein</topology>
        <orientation evidence="1">Periplasmic side</orientation>
    </subcellularLocation>
</comment>
<evidence type="ECO:0000256" key="3">
    <source>
        <dbReference type="ARBA" id="ARBA00022448"/>
    </source>
</evidence>
<evidence type="ECO:0000256" key="4">
    <source>
        <dbReference type="ARBA" id="ARBA00022475"/>
    </source>
</evidence>
<dbReference type="PROSITE" id="PS52015">
    <property type="entry name" value="TONB_CTD"/>
    <property type="match status" value="1"/>
</dbReference>
<evidence type="ECO:0000259" key="11">
    <source>
        <dbReference type="PROSITE" id="PS52015"/>
    </source>
</evidence>
<dbReference type="GO" id="GO:0055085">
    <property type="term" value="P:transmembrane transport"/>
    <property type="evidence" value="ECO:0007669"/>
    <property type="project" value="InterPro"/>
</dbReference>
<keyword evidence="8" id="KW-1133">Transmembrane helix</keyword>
<sequence>MSYTNQWRKAMSVSVFLHFLVFAAAGFLSIGLTAPALPAEEVIMEMDLVSDPLADRAGPTPEPAPPQAPEPAPIEPAPTEPQPPASQPVPEPVVASDEIAPTQAAPVAAPAPKPAPSPAPRGGGGRKSAPAAAASGGGGGGSQSGIAAPGVLSKVEPSYPPAARKAGHEGVAVLRVKVLSNGRPDEVSVTSSSGSPLLDDAAVSAVRKWRFIPAKDRRSGKTVPAFIRLPVSFKLRSS</sequence>
<proteinExistence type="inferred from homology"/>
<dbReference type="AlphaFoldDB" id="A0A1G9U019"/>
<feature type="region of interest" description="Disordered" evidence="10">
    <location>
        <begin position="52"/>
        <end position="92"/>
    </location>
</feature>
<dbReference type="RefSeq" id="WP_092073035.1">
    <property type="nucleotide sequence ID" value="NZ_FNHB01000005.1"/>
</dbReference>
<dbReference type="EMBL" id="FNHB01000005">
    <property type="protein sequence ID" value="SDM53153.1"/>
    <property type="molecule type" value="Genomic_DNA"/>
</dbReference>
<dbReference type="Proteomes" id="UP000214880">
    <property type="component" value="Unassembled WGS sequence"/>
</dbReference>
<name>A0A1G9U019_9FIRM</name>
<accession>A0A1G9U019</accession>
<keyword evidence="4" id="KW-1003">Cell membrane</keyword>
<evidence type="ECO:0000256" key="9">
    <source>
        <dbReference type="ARBA" id="ARBA00023136"/>
    </source>
</evidence>
<evidence type="ECO:0000256" key="7">
    <source>
        <dbReference type="ARBA" id="ARBA00022927"/>
    </source>
</evidence>
<dbReference type="GO" id="GO:0005886">
    <property type="term" value="C:plasma membrane"/>
    <property type="evidence" value="ECO:0007669"/>
    <property type="project" value="UniProtKB-SubCell"/>
</dbReference>
<reference evidence="12 13" key="1">
    <citation type="submission" date="2016-10" db="EMBL/GenBank/DDBJ databases">
        <authorList>
            <person name="de Groot N.N."/>
        </authorList>
    </citation>
    <scope>NUCLEOTIDE SEQUENCE [LARGE SCALE GENOMIC DNA]</scope>
    <source>
        <strain evidence="12 13">DSM 1736</strain>
    </source>
</reference>
<dbReference type="GO" id="GO:0015031">
    <property type="term" value="P:protein transport"/>
    <property type="evidence" value="ECO:0007669"/>
    <property type="project" value="UniProtKB-KW"/>
</dbReference>
<evidence type="ECO:0000256" key="5">
    <source>
        <dbReference type="ARBA" id="ARBA00022519"/>
    </source>
</evidence>
<comment type="similarity">
    <text evidence="2">Belongs to the TonB family.</text>
</comment>
<dbReference type="SUPFAM" id="SSF74653">
    <property type="entry name" value="TolA/TonB C-terminal domain"/>
    <property type="match status" value="1"/>
</dbReference>
<evidence type="ECO:0000313" key="13">
    <source>
        <dbReference type="Proteomes" id="UP000214880"/>
    </source>
</evidence>
<dbReference type="InterPro" id="IPR037682">
    <property type="entry name" value="TonB_C"/>
</dbReference>
<dbReference type="InterPro" id="IPR051045">
    <property type="entry name" value="TonB-dependent_transducer"/>
</dbReference>
<dbReference type="OrthoDB" id="1681210at2"/>
<keyword evidence="9" id="KW-0472">Membrane</keyword>
<evidence type="ECO:0000256" key="8">
    <source>
        <dbReference type="ARBA" id="ARBA00022989"/>
    </source>
</evidence>
<protein>
    <submittedName>
        <fullName evidence="12">Outer membrane transport energization protein TonB</fullName>
    </submittedName>
</protein>